<dbReference type="PROSITE" id="PS51257">
    <property type="entry name" value="PROKAR_LIPOPROTEIN"/>
    <property type="match status" value="1"/>
</dbReference>
<name>E8KKR4_9PAST</name>
<feature type="signal peptide" evidence="2">
    <location>
        <begin position="1"/>
        <end position="20"/>
    </location>
</feature>
<organism evidence="3 4">
    <name type="scientific">Actinobacillus ureae ATCC 25976</name>
    <dbReference type="NCBI Taxonomy" id="887324"/>
    <lineage>
        <taxon>Bacteria</taxon>
        <taxon>Pseudomonadati</taxon>
        <taxon>Pseudomonadota</taxon>
        <taxon>Gammaproteobacteria</taxon>
        <taxon>Pasteurellales</taxon>
        <taxon>Pasteurellaceae</taxon>
        <taxon>Actinobacillus</taxon>
    </lineage>
</organism>
<feature type="chain" id="PRO_5003226323" description="Outer membrane efflux protein" evidence="2">
    <location>
        <begin position="21"/>
        <end position="242"/>
    </location>
</feature>
<accession>E8KKR4</accession>
<feature type="compositionally biased region" description="Basic and acidic residues" evidence="1">
    <location>
        <begin position="51"/>
        <end position="62"/>
    </location>
</feature>
<dbReference type="RefSeq" id="WP_005625348.1">
    <property type="nucleotide sequence ID" value="NZ_GL831086.1"/>
</dbReference>
<evidence type="ECO:0008006" key="5">
    <source>
        <dbReference type="Google" id="ProtNLM"/>
    </source>
</evidence>
<sequence length="242" mass="28230">MKRYILVLTLALTACSGAFSDYLHEYKNLDLSYKNESDRVTKLQADSRENLSPFGEKHDWQADGKPPQTKPFELETFHGDNSSFRAKNQPLVKTKEINNDELLTQILKCYPERSLFNGELKLKTSKAINRRDRYNNENDNYYSAIVFEMPLYSASETTRKLDRERQRRTETAEILANFSKSVAERNQAERMVSLYRTLEKRSRERVKLGVIEADEQISFLEKTAQAHTKLITTNSNIVKYRL</sequence>
<keyword evidence="2" id="KW-0732">Signal</keyword>
<evidence type="ECO:0000256" key="1">
    <source>
        <dbReference type="SAM" id="MobiDB-lite"/>
    </source>
</evidence>
<proteinExistence type="predicted"/>
<protein>
    <recommendedName>
        <fullName evidence="5">Outer membrane efflux protein</fullName>
    </recommendedName>
</protein>
<dbReference type="AlphaFoldDB" id="E8KKR4"/>
<feature type="non-terminal residue" evidence="3">
    <location>
        <position position="242"/>
    </location>
</feature>
<comment type="caution">
    <text evidence="3">The sequence shown here is derived from an EMBL/GenBank/DDBJ whole genome shotgun (WGS) entry which is preliminary data.</text>
</comment>
<evidence type="ECO:0000313" key="3">
    <source>
        <dbReference type="EMBL" id="EFX90523.1"/>
    </source>
</evidence>
<evidence type="ECO:0000313" key="4">
    <source>
        <dbReference type="Proteomes" id="UP000005467"/>
    </source>
</evidence>
<reference evidence="3 4" key="1">
    <citation type="submission" date="2011-01" db="EMBL/GenBank/DDBJ databases">
        <authorList>
            <person name="Muzny D."/>
            <person name="Qin X."/>
            <person name="Deng J."/>
            <person name="Jiang H."/>
            <person name="Liu Y."/>
            <person name="Qu J."/>
            <person name="Song X.-Z."/>
            <person name="Zhang L."/>
            <person name="Thornton R."/>
            <person name="Coyle M."/>
            <person name="Francisco L."/>
            <person name="Jackson L."/>
            <person name="Javaid M."/>
            <person name="Korchina V."/>
            <person name="Kovar C."/>
            <person name="Mata R."/>
            <person name="Mathew T."/>
            <person name="Ngo R."/>
            <person name="Nguyen L."/>
            <person name="Nguyen N."/>
            <person name="Okwuonu G."/>
            <person name="Ongeri F."/>
            <person name="Pham C."/>
            <person name="Simmons D."/>
            <person name="Wilczek-Boney K."/>
            <person name="Hale W."/>
            <person name="Jakkamsetti A."/>
            <person name="Pham P."/>
            <person name="Ruth R."/>
            <person name="San Lucas F."/>
            <person name="Warren J."/>
            <person name="Zhang J."/>
            <person name="Zhao Z."/>
            <person name="Zhou C."/>
            <person name="Zhu D."/>
            <person name="Lee S."/>
            <person name="Bess C."/>
            <person name="Blankenburg K."/>
            <person name="Forbes L."/>
            <person name="Fu Q."/>
            <person name="Gubbala S."/>
            <person name="Hirani K."/>
            <person name="Jayaseelan J.C."/>
            <person name="Lara F."/>
            <person name="Munidasa M."/>
            <person name="Palculict T."/>
            <person name="Patil S."/>
            <person name="Pu L.-L."/>
            <person name="Saada N."/>
            <person name="Tang L."/>
            <person name="Weissenberger G."/>
            <person name="Zhu Y."/>
            <person name="Hemphill L."/>
            <person name="Shang Y."/>
            <person name="Youmans B."/>
            <person name="Ayvaz T."/>
            <person name="Ross M."/>
            <person name="Santibanez J."/>
            <person name="Aqrawi P."/>
            <person name="Gross S."/>
            <person name="Joshi V."/>
            <person name="Fowler G."/>
            <person name="Nazareth L."/>
            <person name="Reid J."/>
            <person name="Worley K."/>
            <person name="Petrosino J."/>
            <person name="Highlander S."/>
            <person name="Gibbs R."/>
        </authorList>
    </citation>
    <scope>NUCLEOTIDE SEQUENCE [LARGE SCALE GENOMIC DNA]</scope>
    <source>
        <strain evidence="3 4">ATCC 25976</strain>
    </source>
</reference>
<dbReference type="Proteomes" id="UP000005467">
    <property type="component" value="Unassembled WGS sequence"/>
</dbReference>
<evidence type="ECO:0000256" key="2">
    <source>
        <dbReference type="SAM" id="SignalP"/>
    </source>
</evidence>
<feature type="region of interest" description="Disordered" evidence="1">
    <location>
        <begin position="51"/>
        <end position="70"/>
    </location>
</feature>
<gene>
    <name evidence="3" type="ORF">HMPREF0027_2431</name>
</gene>
<keyword evidence="4" id="KW-1185">Reference proteome</keyword>
<dbReference type="EMBL" id="AEVG01000159">
    <property type="protein sequence ID" value="EFX90523.1"/>
    <property type="molecule type" value="Genomic_DNA"/>
</dbReference>
<dbReference type="HOGENOM" id="CLU_1153740_0_0_6"/>